<evidence type="ECO:0000259" key="5">
    <source>
        <dbReference type="PROSITE" id="PS50089"/>
    </source>
</evidence>
<dbReference type="InterPro" id="IPR001841">
    <property type="entry name" value="Znf_RING"/>
</dbReference>
<dbReference type="GO" id="GO:0008270">
    <property type="term" value="F:zinc ion binding"/>
    <property type="evidence" value="ECO:0007669"/>
    <property type="project" value="UniProtKB-KW"/>
</dbReference>
<keyword evidence="3" id="KW-0862">Zinc</keyword>
<keyword evidence="1" id="KW-0479">Metal-binding</keyword>
<dbReference type="PIRSF" id="PIRSF036836">
    <property type="entry name" value="RNase_bind_SBP1"/>
    <property type="match status" value="1"/>
</dbReference>
<evidence type="ECO:0000256" key="1">
    <source>
        <dbReference type="ARBA" id="ARBA00022723"/>
    </source>
</evidence>
<name>A0A2G5D2Q1_AQUCA</name>
<proteinExistence type="predicted"/>
<dbReference type="GO" id="GO:0043067">
    <property type="term" value="P:regulation of programmed cell death"/>
    <property type="evidence" value="ECO:0007669"/>
    <property type="project" value="TreeGrafter"/>
</dbReference>
<dbReference type="FunCoup" id="A0A2G5D2Q1">
    <property type="interactions" value="186"/>
</dbReference>
<dbReference type="Pfam" id="PF13920">
    <property type="entry name" value="zf-C3HC4_3"/>
    <property type="match status" value="1"/>
</dbReference>
<dbReference type="PANTHER" id="PTHR42647">
    <property type="entry name" value="SBP (S-RIBONUCLEASE BINDING PROTEIN) FAMILY PROTEIN"/>
    <property type="match status" value="1"/>
</dbReference>
<accession>A0A2G5D2Q1</accession>
<evidence type="ECO:0000313" key="7">
    <source>
        <dbReference type="Proteomes" id="UP000230069"/>
    </source>
</evidence>
<dbReference type="AlphaFoldDB" id="A0A2G5D2Q1"/>
<gene>
    <name evidence="6" type="ORF">AQUCO_03000374v1</name>
</gene>
<feature type="domain" description="RING-type" evidence="5">
    <location>
        <begin position="299"/>
        <end position="334"/>
    </location>
</feature>
<protein>
    <recommendedName>
        <fullName evidence="5">RING-type domain-containing protein</fullName>
    </recommendedName>
</protein>
<organism evidence="6 7">
    <name type="scientific">Aquilegia coerulea</name>
    <name type="common">Rocky mountain columbine</name>
    <dbReference type="NCBI Taxonomy" id="218851"/>
    <lineage>
        <taxon>Eukaryota</taxon>
        <taxon>Viridiplantae</taxon>
        <taxon>Streptophyta</taxon>
        <taxon>Embryophyta</taxon>
        <taxon>Tracheophyta</taxon>
        <taxon>Spermatophyta</taxon>
        <taxon>Magnoliopsida</taxon>
        <taxon>Ranunculales</taxon>
        <taxon>Ranunculaceae</taxon>
        <taxon>Thalictroideae</taxon>
        <taxon>Aquilegia</taxon>
    </lineage>
</organism>
<dbReference type="Gene3D" id="3.30.40.10">
    <property type="entry name" value="Zinc/RING finger domain, C3HC4 (zinc finger)"/>
    <property type="match status" value="1"/>
</dbReference>
<dbReference type="PANTHER" id="PTHR42647:SF12">
    <property type="entry name" value="BOI-RELATED E3 UBIQUITIN-PROTEIN LIGASE 2-RELATED"/>
    <property type="match status" value="1"/>
</dbReference>
<keyword evidence="2 4" id="KW-0863">Zinc-finger</keyword>
<keyword evidence="7" id="KW-1185">Reference proteome</keyword>
<evidence type="ECO:0000256" key="4">
    <source>
        <dbReference type="PROSITE-ProRule" id="PRU00175"/>
    </source>
</evidence>
<sequence length="346" mass="39386">MAIQSPHLNYFPSQIIQNREIMNNVVNKGNIYNNNNTQMDFGLPLSGITTTTTNDSLLPFYNNSVFVDWIPETFETTTMKAESGVTYNNLSSSGTRKRSRDSFSTNPLMDYYGSRKLCRNNNNTSVSFLGEDISLQIQQQQLEMDRLITQHMEKVRIMVAERRKEHSRRLIAVIEERIMKSLKAKEEEMDKIAKLNWVLEERVKSLCLENQMWRNLAETNETTANALRSNLEEILSHQIKNVEEEAGNVAEDAESCCGSSDEGIMGAEFVDKKNSGCSDETNKKMISSSTTDSKSRWWCRKCGKEESSVVLLPCRHLCLCRFCAPTLHKCPICDSNKNGSVHVHIS</sequence>
<dbReference type="InParanoid" id="A0A2G5D2Q1"/>
<reference evidence="6 7" key="1">
    <citation type="submission" date="2017-09" db="EMBL/GenBank/DDBJ databases">
        <title>WGS assembly of Aquilegia coerulea Goldsmith.</title>
        <authorList>
            <person name="Hodges S."/>
            <person name="Kramer E."/>
            <person name="Nordborg M."/>
            <person name="Tomkins J."/>
            <person name="Borevitz J."/>
            <person name="Derieg N."/>
            <person name="Yan J."/>
            <person name="Mihaltcheva S."/>
            <person name="Hayes R.D."/>
            <person name="Rokhsar D."/>
        </authorList>
    </citation>
    <scope>NUCLEOTIDE SEQUENCE [LARGE SCALE GENOMIC DNA]</scope>
    <source>
        <strain evidence="7">cv. Goldsmith</strain>
    </source>
</reference>
<evidence type="ECO:0000256" key="3">
    <source>
        <dbReference type="ARBA" id="ARBA00022833"/>
    </source>
</evidence>
<dbReference type="CDD" id="cd16649">
    <property type="entry name" value="mRING-HC-C3HC5_CGRF1-like"/>
    <property type="match status" value="1"/>
</dbReference>
<dbReference type="Proteomes" id="UP000230069">
    <property type="component" value="Unassembled WGS sequence"/>
</dbReference>
<dbReference type="PROSITE" id="PS50089">
    <property type="entry name" value="ZF_RING_2"/>
    <property type="match status" value="1"/>
</dbReference>
<dbReference type="EMBL" id="KZ305047">
    <property type="protein sequence ID" value="PIA37795.1"/>
    <property type="molecule type" value="Genomic_DNA"/>
</dbReference>
<dbReference type="InterPro" id="IPR013083">
    <property type="entry name" value="Znf_RING/FYVE/PHD"/>
</dbReference>
<evidence type="ECO:0000313" key="6">
    <source>
        <dbReference type="EMBL" id="PIA37795.1"/>
    </source>
</evidence>
<dbReference type="OrthoDB" id="1711136at2759"/>
<evidence type="ECO:0000256" key="2">
    <source>
        <dbReference type="ARBA" id="ARBA00022771"/>
    </source>
</evidence>
<dbReference type="GO" id="GO:0004842">
    <property type="term" value="F:ubiquitin-protein transferase activity"/>
    <property type="evidence" value="ECO:0007669"/>
    <property type="project" value="TreeGrafter"/>
</dbReference>